<feature type="transmembrane region" description="Helical" evidence="8">
    <location>
        <begin position="12"/>
        <end position="36"/>
    </location>
</feature>
<evidence type="ECO:0000313" key="10">
    <source>
        <dbReference type="EMBL" id="RDV07217.1"/>
    </source>
</evidence>
<keyword evidence="7 8" id="KW-1133">Transmembrane helix</keyword>
<dbReference type="EC" id="2.7.13.3" evidence="2"/>
<dbReference type="PANTHER" id="PTHR45436">
    <property type="entry name" value="SENSOR HISTIDINE KINASE YKOH"/>
    <property type="match status" value="1"/>
</dbReference>
<dbReference type="CDD" id="cd00082">
    <property type="entry name" value="HisKA"/>
    <property type="match status" value="1"/>
</dbReference>
<name>A0A371BI81_9SPHN</name>
<evidence type="ECO:0000256" key="5">
    <source>
        <dbReference type="ARBA" id="ARBA00022692"/>
    </source>
</evidence>
<feature type="domain" description="Histidine kinase" evidence="9">
    <location>
        <begin position="228"/>
        <end position="426"/>
    </location>
</feature>
<dbReference type="Gene3D" id="3.30.565.10">
    <property type="entry name" value="Histidine kinase-like ATPase, C-terminal domain"/>
    <property type="match status" value="1"/>
</dbReference>
<dbReference type="OrthoDB" id="913606at2"/>
<dbReference type="PANTHER" id="PTHR45436:SF16">
    <property type="entry name" value="HISTIDINE KINASE"/>
    <property type="match status" value="1"/>
</dbReference>
<evidence type="ECO:0000256" key="3">
    <source>
        <dbReference type="ARBA" id="ARBA00022553"/>
    </source>
</evidence>
<dbReference type="SUPFAM" id="SSF55874">
    <property type="entry name" value="ATPase domain of HSP90 chaperone/DNA topoisomerase II/histidine kinase"/>
    <property type="match status" value="1"/>
</dbReference>
<feature type="transmembrane region" description="Helical" evidence="8">
    <location>
        <begin position="144"/>
        <end position="167"/>
    </location>
</feature>
<dbReference type="SUPFAM" id="SSF47384">
    <property type="entry name" value="Homodimeric domain of signal transducing histidine kinase"/>
    <property type="match status" value="1"/>
</dbReference>
<evidence type="ECO:0000259" key="9">
    <source>
        <dbReference type="PROSITE" id="PS50109"/>
    </source>
</evidence>
<dbReference type="GO" id="GO:0000155">
    <property type="term" value="F:phosphorelay sensor kinase activity"/>
    <property type="evidence" value="ECO:0007669"/>
    <property type="project" value="InterPro"/>
</dbReference>
<evidence type="ECO:0000256" key="7">
    <source>
        <dbReference type="ARBA" id="ARBA00022989"/>
    </source>
</evidence>
<protein>
    <recommendedName>
        <fullName evidence="2">histidine kinase</fullName>
        <ecNumber evidence="2">2.7.13.3</ecNumber>
    </recommendedName>
</protein>
<dbReference type="Gene3D" id="1.10.287.130">
    <property type="match status" value="1"/>
</dbReference>
<evidence type="ECO:0000256" key="1">
    <source>
        <dbReference type="ARBA" id="ARBA00000085"/>
    </source>
</evidence>
<organism evidence="10 11">
    <name type="scientific">Sphingorhabdus pulchriflava</name>
    <dbReference type="NCBI Taxonomy" id="2292257"/>
    <lineage>
        <taxon>Bacteria</taxon>
        <taxon>Pseudomonadati</taxon>
        <taxon>Pseudomonadota</taxon>
        <taxon>Alphaproteobacteria</taxon>
        <taxon>Sphingomonadales</taxon>
        <taxon>Sphingomonadaceae</taxon>
        <taxon>Sphingorhabdus</taxon>
    </lineage>
</organism>
<sequence>MRPGRHSLRGRIVVTIIGSVIATSLIFGLAAFTIAYTMEDRLFQRALAEEVAHQKTSWQRTGALAAPKSTNSAVYRGGQLLPPDIGRELAENPGQTEFFGRQGRHYHIQRFNLNEGRPDIGPAPAVAVIEVSRDLLVRPYRDSIITLLVGMSLCIAILMALFGWWLAYRAMKPLSDLARDVSKAESTIPIIDPTNYPANEIGTLAETLEQAFARIRGFVDRERIFTRDASHELRTPLAVIRGAAEVIALNRDLPSDFAEPLRRIETATTDMTLALDQLLALARESDGVAKEMVLLRPMMDKAIDWAKVRYPKSAIAVSTKIDDRIAVLVHPTSLQLVLNNLIGNCFQHVGTGQLMVDFEDGCLSISDDGPGFETDGDPFTAFTKGENSSSSGLGLDISRRLCAAAAIGLSAGETKNGQGAHFRITF</sequence>
<dbReference type="Pfam" id="PF02518">
    <property type="entry name" value="HATPase_c"/>
    <property type="match status" value="1"/>
</dbReference>
<dbReference type="SMART" id="SM00388">
    <property type="entry name" value="HisKA"/>
    <property type="match status" value="1"/>
</dbReference>
<dbReference type="Pfam" id="PF00512">
    <property type="entry name" value="HisKA"/>
    <property type="match status" value="1"/>
</dbReference>
<evidence type="ECO:0000256" key="4">
    <source>
        <dbReference type="ARBA" id="ARBA00022679"/>
    </source>
</evidence>
<evidence type="ECO:0000256" key="2">
    <source>
        <dbReference type="ARBA" id="ARBA00012438"/>
    </source>
</evidence>
<dbReference type="PROSITE" id="PS50109">
    <property type="entry name" value="HIS_KIN"/>
    <property type="match status" value="1"/>
</dbReference>
<gene>
    <name evidence="10" type="ORF">DXH95_07565</name>
</gene>
<keyword evidence="11" id="KW-1185">Reference proteome</keyword>
<dbReference type="EMBL" id="QRGP01000001">
    <property type="protein sequence ID" value="RDV07217.1"/>
    <property type="molecule type" value="Genomic_DNA"/>
</dbReference>
<accession>A0A371BI81</accession>
<dbReference type="InterPro" id="IPR005467">
    <property type="entry name" value="His_kinase_dom"/>
</dbReference>
<comment type="catalytic activity">
    <reaction evidence="1">
        <text>ATP + protein L-histidine = ADP + protein N-phospho-L-histidine.</text>
        <dbReference type="EC" id="2.7.13.3"/>
    </reaction>
</comment>
<keyword evidence="4" id="KW-0808">Transferase</keyword>
<dbReference type="Proteomes" id="UP000263833">
    <property type="component" value="Unassembled WGS sequence"/>
</dbReference>
<dbReference type="InterPro" id="IPR036097">
    <property type="entry name" value="HisK_dim/P_sf"/>
</dbReference>
<keyword evidence="5 8" id="KW-0812">Transmembrane</keyword>
<dbReference type="InterPro" id="IPR003594">
    <property type="entry name" value="HATPase_dom"/>
</dbReference>
<evidence type="ECO:0000256" key="6">
    <source>
        <dbReference type="ARBA" id="ARBA00022777"/>
    </source>
</evidence>
<dbReference type="AlphaFoldDB" id="A0A371BI81"/>
<dbReference type="GO" id="GO:0005886">
    <property type="term" value="C:plasma membrane"/>
    <property type="evidence" value="ECO:0007669"/>
    <property type="project" value="TreeGrafter"/>
</dbReference>
<dbReference type="InterPro" id="IPR003661">
    <property type="entry name" value="HisK_dim/P_dom"/>
</dbReference>
<reference evidence="11" key="1">
    <citation type="submission" date="2018-08" db="EMBL/GenBank/DDBJ databases">
        <authorList>
            <person name="Kim S.-J."/>
            <person name="Jung G.-Y."/>
        </authorList>
    </citation>
    <scope>NUCLEOTIDE SEQUENCE [LARGE SCALE GENOMIC DNA]</scope>
    <source>
        <strain evidence="11">GY_G</strain>
    </source>
</reference>
<dbReference type="InterPro" id="IPR050428">
    <property type="entry name" value="TCS_sensor_his_kinase"/>
</dbReference>
<keyword evidence="6 10" id="KW-0418">Kinase</keyword>
<dbReference type="InterPro" id="IPR036890">
    <property type="entry name" value="HATPase_C_sf"/>
</dbReference>
<evidence type="ECO:0000256" key="8">
    <source>
        <dbReference type="SAM" id="Phobius"/>
    </source>
</evidence>
<evidence type="ECO:0000313" key="11">
    <source>
        <dbReference type="Proteomes" id="UP000263833"/>
    </source>
</evidence>
<keyword evidence="8" id="KW-0472">Membrane</keyword>
<dbReference type="SMART" id="SM00387">
    <property type="entry name" value="HATPase_c"/>
    <property type="match status" value="1"/>
</dbReference>
<proteinExistence type="predicted"/>
<keyword evidence="3" id="KW-0597">Phosphoprotein</keyword>
<comment type="caution">
    <text evidence="10">The sequence shown here is derived from an EMBL/GenBank/DDBJ whole genome shotgun (WGS) entry which is preliminary data.</text>
</comment>